<dbReference type="Pfam" id="PF00584">
    <property type="entry name" value="SecE"/>
    <property type="match status" value="1"/>
</dbReference>
<dbReference type="GO" id="GO:0009306">
    <property type="term" value="P:protein secretion"/>
    <property type="evidence" value="ECO:0007669"/>
    <property type="project" value="UniProtKB-UniRule"/>
</dbReference>
<dbReference type="Proteomes" id="UP000602260">
    <property type="component" value="Unassembled WGS sequence"/>
</dbReference>
<keyword evidence="5 9" id="KW-0653">Protein transport</keyword>
<evidence type="ECO:0000256" key="10">
    <source>
        <dbReference type="SAM" id="MobiDB-lite"/>
    </source>
</evidence>
<dbReference type="GO" id="GO:0006605">
    <property type="term" value="P:protein targeting"/>
    <property type="evidence" value="ECO:0007669"/>
    <property type="project" value="UniProtKB-UniRule"/>
</dbReference>
<dbReference type="AlphaFoldDB" id="A0A8J6IWH2"/>
<dbReference type="Gene3D" id="1.20.5.1030">
    <property type="entry name" value="Preprotein translocase secy subunit"/>
    <property type="match status" value="1"/>
</dbReference>
<evidence type="ECO:0000256" key="1">
    <source>
        <dbReference type="ARBA" id="ARBA00004370"/>
    </source>
</evidence>
<keyword evidence="7 9" id="KW-0811">Translocation</keyword>
<evidence type="ECO:0000256" key="5">
    <source>
        <dbReference type="ARBA" id="ARBA00022927"/>
    </source>
</evidence>
<keyword evidence="6 9" id="KW-1133">Transmembrane helix</keyword>
<dbReference type="InterPro" id="IPR038379">
    <property type="entry name" value="SecE_sf"/>
</dbReference>
<keyword evidence="12" id="KW-1185">Reference proteome</keyword>
<feature type="compositionally biased region" description="Basic and acidic residues" evidence="10">
    <location>
        <begin position="16"/>
        <end position="28"/>
    </location>
</feature>
<gene>
    <name evidence="9 11" type="primary">secE</name>
    <name evidence="11" type="ORF">H8S55_10830</name>
</gene>
<keyword evidence="3 9" id="KW-1003">Cell membrane</keyword>
<evidence type="ECO:0000256" key="9">
    <source>
        <dbReference type="HAMAP-Rule" id="MF_00422"/>
    </source>
</evidence>
<organism evidence="11 12">
    <name type="scientific">Flintibacter faecis</name>
    <dbReference type="NCBI Taxonomy" id="2763047"/>
    <lineage>
        <taxon>Bacteria</taxon>
        <taxon>Bacillati</taxon>
        <taxon>Bacillota</taxon>
        <taxon>Clostridia</taxon>
        <taxon>Eubacteriales</taxon>
        <taxon>Flintibacter</taxon>
    </lineage>
</organism>
<comment type="caution">
    <text evidence="11">The sequence shown here is derived from an EMBL/GenBank/DDBJ whole genome shotgun (WGS) entry which is preliminary data.</text>
</comment>
<dbReference type="PANTHER" id="PTHR33910:SF1">
    <property type="entry name" value="PROTEIN TRANSLOCASE SUBUNIT SECE"/>
    <property type="match status" value="1"/>
</dbReference>
<dbReference type="PANTHER" id="PTHR33910">
    <property type="entry name" value="PROTEIN TRANSLOCASE SUBUNIT SECE"/>
    <property type="match status" value="1"/>
</dbReference>
<dbReference type="InterPro" id="IPR001901">
    <property type="entry name" value="Translocase_SecE/Sec61-g"/>
</dbReference>
<evidence type="ECO:0000313" key="11">
    <source>
        <dbReference type="EMBL" id="MBC5717814.1"/>
    </source>
</evidence>
<feature type="transmembrane region" description="Helical" evidence="9">
    <location>
        <begin position="58"/>
        <end position="79"/>
    </location>
</feature>
<sequence length="95" mass="10730">MAENEKLEQAAQAGSDKVKKDKKADKKAKPSLFARVGRWLKDMKSELKKVQWPTRKQTINNTLIVIACVIVVGVFIWIFDYIAGSAIDVLLTLLR</sequence>
<dbReference type="GO" id="GO:0005886">
    <property type="term" value="C:plasma membrane"/>
    <property type="evidence" value="ECO:0007669"/>
    <property type="project" value="UniProtKB-SubCell"/>
</dbReference>
<keyword evidence="8 9" id="KW-0472">Membrane</keyword>
<accession>A0A8J6IWH2</accession>
<evidence type="ECO:0000256" key="8">
    <source>
        <dbReference type="ARBA" id="ARBA00023136"/>
    </source>
</evidence>
<dbReference type="GO" id="GO:0065002">
    <property type="term" value="P:intracellular protein transmembrane transport"/>
    <property type="evidence" value="ECO:0007669"/>
    <property type="project" value="UniProtKB-UniRule"/>
</dbReference>
<protein>
    <recommendedName>
        <fullName evidence="9">Protein translocase subunit SecE</fullName>
    </recommendedName>
</protein>
<evidence type="ECO:0000313" key="12">
    <source>
        <dbReference type="Proteomes" id="UP000602260"/>
    </source>
</evidence>
<evidence type="ECO:0000256" key="4">
    <source>
        <dbReference type="ARBA" id="ARBA00022692"/>
    </source>
</evidence>
<dbReference type="GO" id="GO:0043952">
    <property type="term" value="P:protein transport by the Sec complex"/>
    <property type="evidence" value="ECO:0007669"/>
    <property type="project" value="UniProtKB-UniRule"/>
</dbReference>
<dbReference type="HAMAP" id="MF_00422">
    <property type="entry name" value="SecE"/>
    <property type="match status" value="1"/>
</dbReference>
<comment type="function">
    <text evidence="9">Essential subunit of the Sec protein translocation channel SecYEG. Clamps together the 2 halves of SecY. May contact the channel plug during translocation.</text>
</comment>
<evidence type="ECO:0000256" key="7">
    <source>
        <dbReference type="ARBA" id="ARBA00023010"/>
    </source>
</evidence>
<proteinExistence type="inferred from homology"/>
<evidence type="ECO:0000256" key="2">
    <source>
        <dbReference type="ARBA" id="ARBA00022448"/>
    </source>
</evidence>
<dbReference type="InterPro" id="IPR005807">
    <property type="entry name" value="SecE_bac"/>
</dbReference>
<evidence type="ECO:0000256" key="6">
    <source>
        <dbReference type="ARBA" id="ARBA00022989"/>
    </source>
</evidence>
<dbReference type="PRINTS" id="PR01650">
    <property type="entry name" value="SECETRNLCASE"/>
</dbReference>
<feature type="region of interest" description="Disordered" evidence="10">
    <location>
        <begin position="1"/>
        <end position="28"/>
    </location>
</feature>
<dbReference type="RefSeq" id="WP_186878983.1">
    <property type="nucleotide sequence ID" value="NZ_JACOPN010000007.1"/>
</dbReference>
<comment type="similarity">
    <text evidence="9">Belongs to the SecE/SEC61-gamma family.</text>
</comment>
<dbReference type="NCBIfam" id="TIGR00964">
    <property type="entry name" value="secE_bact"/>
    <property type="match status" value="1"/>
</dbReference>
<reference evidence="11" key="1">
    <citation type="submission" date="2020-08" db="EMBL/GenBank/DDBJ databases">
        <title>Genome public.</title>
        <authorList>
            <person name="Liu C."/>
            <person name="Sun Q."/>
        </authorList>
    </citation>
    <scope>NUCLEOTIDE SEQUENCE</scope>
    <source>
        <strain evidence="11">BX5</strain>
    </source>
</reference>
<comment type="subunit">
    <text evidence="9">Component of the Sec protein translocase complex. Heterotrimer consisting of SecY, SecE and SecG subunits. The heterotrimers can form oligomers, although 1 heterotrimer is thought to be able to translocate proteins. Interacts with the ribosome. Interacts with SecDF, and other proteins may be involved. Interacts with SecA.</text>
</comment>
<keyword evidence="4 9" id="KW-0812">Transmembrane</keyword>
<evidence type="ECO:0000256" key="3">
    <source>
        <dbReference type="ARBA" id="ARBA00022475"/>
    </source>
</evidence>
<comment type="subcellular location">
    <subcellularLocation>
        <location evidence="9">Cell membrane</location>
        <topology evidence="9">Single-pass membrane protein</topology>
    </subcellularLocation>
    <subcellularLocation>
        <location evidence="1">Membrane</location>
    </subcellularLocation>
</comment>
<dbReference type="GO" id="GO:0008320">
    <property type="term" value="F:protein transmembrane transporter activity"/>
    <property type="evidence" value="ECO:0007669"/>
    <property type="project" value="UniProtKB-UniRule"/>
</dbReference>
<name>A0A8J6IWH2_9FIRM</name>
<keyword evidence="2 9" id="KW-0813">Transport</keyword>
<dbReference type="EMBL" id="JACOPN010000007">
    <property type="protein sequence ID" value="MBC5717814.1"/>
    <property type="molecule type" value="Genomic_DNA"/>
</dbReference>